<feature type="transmembrane region" description="Helical" evidence="7">
    <location>
        <begin position="395"/>
        <end position="414"/>
    </location>
</feature>
<dbReference type="Gene3D" id="1.20.1250.20">
    <property type="entry name" value="MFS general substrate transporter like domains"/>
    <property type="match status" value="2"/>
</dbReference>
<feature type="transmembrane region" description="Helical" evidence="7">
    <location>
        <begin position="149"/>
        <end position="172"/>
    </location>
</feature>
<feature type="transmembrane region" description="Helical" evidence="7">
    <location>
        <begin position="46"/>
        <end position="70"/>
    </location>
</feature>
<dbReference type="InterPro" id="IPR020846">
    <property type="entry name" value="MFS_dom"/>
</dbReference>
<accession>A0AAD9S629</accession>
<feature type="transmembrane region" description="Helical" evidence="7">
    <location>
        <begin position="124"/>
        <end position="143"/>
    </location>
</feature>
<evidence type="ECO:0000313" key="9">
    <source>
        <dbReference type="EMBL" id="KAK2599867.1"/>
    </source>
</evidence>
<evidence type="ECO:0000313" key="10">
    <source>
        <dbReference type="Proteomes" id="UP001265746"/>
    </source>
</evidence>
<dbReference type="EMBL" id="JAUJFL010000007">
    <property type="protein sequence ID" value="KAK2599867.1"/>
    <property type="molecule type" value="Genomic_DNA"/>
</dbReference>
<dbReference type="GO" id="GO:0022857">
    <property type="term" value="F:transmembrane transporter activity"/>
    <property type="evidence" value="ECO:0007669"/>
    <property type="project" value="InterPro"/>
</dbReference>
<dbReference type="Proteomes" id="UP001265746">
    <property type="component" value="Unassembled WGS sequence"/>
</dbReference>
<feature type="transmembrane region" description="Helical" evidence="7">
    <location>
        <begin position="344"/>
        <end position="362"/>
    </location>
</feature>
<dbReference type="SUPFAM" id="SSF103473">
    <property type="entry name" value="MFS general substrate transporter"/>
    <property type="match status" value="1"/>
</dbReference>
<evidence type="ECO:0000256" key="6">
    <source>
        <dbReference type="SAM" id="MobiDB-lite"/>
    </source>
</evidence>
<dbReference type="AlphaFoldDB" id="A0AAD9S629"/>
<dbReference type="PANTHER" id="PTHR43791:SF51">
    <property type="entry name" value="MAJOR FACILITATOR SUPERFAMILY (MFS) PROFILE DOMAIN-CONTAINING PROTEIN"/>
    <property type="match status" value="1"/>
</dbReference>
<feature type="region of interest" description="Disordered" evidence="6">
    <location>
        <begin position="1"/>
        <end position="36"/>
    </location>
</feature>
<feature type="transmembrane region" description="Helical" evidence="7">
    <location>
        <begin position="426"/>
        <end position="449"/>
    </location>
</feature>
<dbReference type="Pfam" id="PF07690">
    <property type="entry name" value="MFS_1"/>
    <property type="match status" value="1"/>
</dbReference>
<name>A0AAD9S629_PHOAM</name>
<evidence type="ECO:0000259" key="8">
    <source>
        <dbReference type="PROSITE" id="PS50850"/>
    </source>
</evidence>
<protein>
    <recommendedName>
        <fullName evidence="8">Major facilitator superfamily (MFS) profile domain-containing protein</fullName>
    </recommendedName>
</protein>
<keyword evidence="10" id="KW-1185">Reference proteome</keyword>
<organism evidence="9 10">
    <name type="scientific">Phomopsis amygdali</name>
    <name type="common">Fusicoccum amygdali</name>
    <dbReference type="NCBI Taxonomy" id="1214568"/>
    <lineage>
        <taxon>Eukaryota</taxon>
        <taxon>Fungi</taxon>
        <taxon>Dikarya</taxon>
        <taxon>Ascomycota</taxon>
        <taxon>Pezizomycotina</taxon>
        <taxon>Sordariomycetes</taxon>
        <taxon>Sordariomycetidae</taxon>
        <taxon>Diaporthales</taxon>
        <taxon>Diaporthaceae</taxon>
        <taxon>Diaporthe</taxon>
    </lineage>
</organism>
<dbReference type="GO" id="GO:0016020">
    <property type="term" value="C:membrane"/>
    <property type="evidence" value="ECO:0007669"/>
    <property type="project" value="UniProtKB-SubCell"/>
</dbReference>
<gene>
    <name evidence="9" type="ORF">N8I77_011589</name>
</gene>
<keyword evidence="3 7" id="KW-0812">Transmembrane</keyword>
<feature type="transmembrane region" description="Helical" evidence="7">
    <location>
        <begin position="90"/>
        <end position="112"/>
    </location>
</feature>
<keyword evidence="5 7" id="KW-0472">Membrane</keyword>
<evidence type="ECO:0000256" key="2">
    <source>
        <dbReference type="ARBA" id="ARBA00022448"/>
    </source>
</evidence>
<dbReference type="InterPro" id="IPR036259">
    <property type="entry name" value="MFS_trans_sf"/>
</dbReference>
<evidence type="ECO:0000256" key="4">
    <source>
        <dbReference type="ARBA" id="ARBA00022989"/>
    </source>
</evidence>
<evidence type="ECO:0000256" key="1">
    <source>
        <dbReference type="ARBA" id="ARBA00004141"/>
    </source>
</evidence>
<feature type="transmembrane region" description="Helical" evidence="7">
    <location>
        <begin position="461"/>
        <end position="482"/>
    </location>
</feature>
<evidence type="ECO:0000256" key="5">
    <source>
        <dbReference type="ARBA" id="ARBA00023136"/>
    </source>
</evidence>
<sequence length="514" mass="56333">MSAKQLSPDKVSPIAHSPSNLSAPDPEQDDHKASLKSAHRKVDRRLVLWYSFVYLIMRIHVSNISNTAIINLEQGDGIKAQLGGLTSQQWAWVLSIFYYPYMLLEPFATLALKRFTPRLWMARIMVTWGIVSMCQGATVNYAGILACRFFLGAAEAGFYPGVLYHFSFWYPTQRLSFRIVSTSGYHLAFFYACGMFSGTISGLLGNAENQTATDLKLAYAISFMNGVGGLAGWRWVFILEGLPAIFCGVYTFFFLPDYPKTAAFLSEAEKQALVVDLPARAPSMASKTFDLGQIKAMFRNPTFVPFLLIWITHGIGGFGITFVLPTVIYELGISDTAISQLMTMPAYAAVFLILLTLGYLTHTKRLSPWVAGIGLEVGQIIFYILLITVDNATAKYVFVVIATAATQSFFPIIWPERIRATSGTTSAGLAIGLTNGATQLMGIVGPQVYQPKFGPSYKVSYSTSVGLLTVTVAMIGLTWFLVHMQDKRAEAAAIVESESASVAGEKDKAKPQGC</sequence>
<feature type="transmembrane region" description="Helical" evidence="7">
    <location>
        <begin position="303"/>
        <end position="324"/>
    </location>
</feature>
<comment type="caution">
    <text evidence="9">The sequence shown here is derived from an EMBL/GenBank/DDBJ whole genome shotgun (WGS) entry which is preliminary data.</text>
</comment>
<proteinExistence type="predicted"/>
<evidence type="ECO:0000256" key="3">
    <source>
        <dbReference type="ARBA" id="ARBA00022692"/>
    </source>
</evidence>
<keyword evidence="2" id="KW-0813">Transport</keyword>
<feature type="transmembrane region" description="Helical" evidence="7">
    <location>
        <begin position="184"/>
        <end position="204"/>
    </location>
</feature>
<reference evidence="9" key="1">
    <citation type="submission" date="2023-06" db="EMBL/GenBank/DDBJ databases">
        <authorList>
            <person name="Noh H."/>
        </authorList>
    </citation>
    <scope>NUCLEOTIDE SEQUENCE</scope>
    <source>
        <strain evidence="9">DUCC20226</strain>
    </source>
</reference>
<dbReference type="PROSITE" id="PS50850">
    <property type="entry name" value="MFS"/>
    <property type="match status" value="1"/>
</dbReference>
<comment type="subcellular location">
    <subcellularLocation>
        <location evidence="1">Membrane</location>
        <topology evidence="1">Multi-pass membrane protein</topology>
    </subcellularLocation>
</comment>
<dbReference type="PANTHER" id="PTHR43791">
    <property type="entry name" value="PERMEASE-RELATED"/>
    <property type="match status" value="1"/>
</dbReference>
<keyword evidence="4 7" id="KW-1133">Transmembrane helix</keyword>
<feature type="transmembrane region" description="Helical" evidence="7">
    <location>
        <begin position="369"/>
        <end position="389"/>
    </location>
</feature>
<evidence type="ECO:0000256" key="7">
    <source>
        <dbReference type="SAM" id="Phobius"/>
    </source>
</evidence>
<feature type="domain" description="Major facilitator superfamily (MFS) profile" evidence="8">
    <location>
        <begin position="46"/>
        <end position="488"/>
    </location>
</feature>
<feature type="transmembrane region" description="Helical" evidence="7">
    <location>
        <begin position="233"/>
        <end position="255"/>
    </location>
</feature>
<dbReference type="InterPro" id="IPR011701">
    <property type="entry name" value="MFS"/>
</dbReference>